<keyword evidence="3" id="KW-1185">Reference proteome</keyword>
<dbReference type="EMBL" id="JAINZW010000002">
    <property type="protein sequence ID" value="MBZ4039110.1"/>
    <property type="molecule type" value="Genomic_DNA"/>
</dbReference>
<protein>
    <recommendedName>
        <fullName evidence="4">Outer membrane protein beta-barrel domain-containing protein</fullName>
    </recommendedName>
</protein>
<keyword evidence="1" id="KW-0732">Signal</keyword>
<gene>
    <name evidence="2" type="ORF">K6753_06135</name>
</gene>
<proteinExistence type="predicted"/>
<dbReference type="Proteomes" id="UP001430954">
    <property type="component" value="Unassembled WGS sequence"/>
</dbReference>
<accession>A0ABS7T5F6</accession>
<feature type="chain" id="PRO_5047449087" description="Outer membrane protein beta-barrel domain-containing protein" evidence="1">
    <location>
        <begin position="27"/>
        <end position="249"/>
    </location>
</feature>
<comment type="caution">
    <text evidence="2">The sequence shown here is derived from an EMBL/GenBank/DDBJ whole genome shotgun (WGS) entry which is preliminary data.</text>
</comment>
<dbReference type="RefSeq" id="WP_223675354.1">
    <property type="nucleotide sequence ID" value="NZ_JAINZW010000002.1"/>
</dbReference>
<feature type="signal peptide" evidence="1">
    <location>
        <begin position="1"/>
        <end position="26"/>
    </location>
</feature>
<evidence type="ECO:0000313" key="3">
    <source>
        <dbReference type="Proteomes" id="UP001430954"/>
    </source>
</evidence>
<name>A0ABS7T5F6_9GAMM</name>
<organism evidence="2 3">
    <name type="scientific">Novilysobacter selenitireducens</name>
    <dbReference type="NCBI Taxonomy" id="2872639"/>
    <lineage>
        <taxon>Bacteria</taxon>
        <taxon>Pseudomonadati</taxon>
        <taxon>Pseudomonadota</taxon>
        <taxon>Gammaproteobacteria</taxon>
        <taxon>Lysobacterales</taxon>
        <taxon>Lysobacteraceae</taxon>
        <taxon>Novilysobacter</taxon>
    </lineage>
</organism>
<evidence type="ECO:0000313" key="2">
    <source>
        <dbReference type="EMBL" id="MBZ4039110.1"/>
    </source>
</evidence>
<evidence type="ECO:0000256" key="1">
    <source>
        <dbReference type="SAM" id="SignalP"/>
    </source>
</evidence>
<sequence>MKRTIPRGLDAFPLMLLLAWPCAANAHGGDWDWMVEPYAWGASIGTDLETFQPPTDVDNETSFSDVIDKLDGVIQARVEGRGDRFGAFVDFTYLGLGDEKQRRVLSTETDLDTRLLDAAVSWRPAGRRDTGLDVFAGLRYIDVDVTARFRPDDPAFATRVLDGSRSYSDFLFGGRYTWRFSERWGMTVRGDVSAGDTEGTWGTSLMGHYFTRNGMWLFGYRYLAVELGNDNIDTEVRMSGPQVGYGFRF</sequence>
<reference evidence="2 3" key="1">
    <citation type="submission" date="2021-09" db="EMBL/GenBank/DDBJ databases">
        <title>Lysobacter sp. 13A isolated from the river sediment.</title>
        <authorList>
            <person name="Liu H."/>
            <person name="Li S."/>
            <person name="Mao S."/>
        </authorList>
    </citation>
    <scope>NUCLEOTIDE SEQUENCE [LARGE SCALE GENOMIC DNA]</scope>
    <source>
        <strain evidence="2 3">13A</strain>
    </source>
</reference>
<evidence type="ECO:0008006" key="4">
    <source>
        <dbReference type="Google" id="ProtNLM"/>
    </source>
</evidence>